<keyword evidence="4" id="KW-0804">Transcription</keyword>
<dbReference type="GO" id="GO:0005829">
    <property type="term" value="C:cytosol"/>
    <property type="evidence" value="ECO:0007669"/>
    <property type="project" value="TreeGrafter"/>
</dbReference>
<evidence type="ECO:0000256" key="3">
    <source>
        <dbReference type="ARBA" id="ARBA00023125"/>
    </source>
</evidence>
<dbReference type="InterPro" id="IPR005119">
    <property type="entry name" value="LysR_subst-bd"/>
</dbReference>
<dbReference type="PRINTS" id="PR00039">
    <property type="entry name" value="HTHLYSR"/>
</dbReference>
<dbReference type="Gene3D" id="1.10.10.10">
    <property type="entry name" value="Winged helix-like DNA-binding domain superfamily/Winged helix DNA-binding domain"/>
    <property type="match status" value="1"/>
</dbReference>
<dbReference type="InterPro" id="IPR036390">
    <property type="entry name" value="WH_DNA-bd_sf"/>
</dbReference>
<reference evidence="6 7" key="1">
    <citation type="submission" date="2019-06" db="EMBL/GenBank/DDBJ databases">
        <title>New taxonomy in bacterial strain CC-CFT640, isolated from vineyard.</title>
        <authorList>
            <person name="Lin S.-Y."/>
            <person name="Tsai C.-F."/>
            <person name="Young C.-C."/>
        </authorList>
    </citation>
    <scope>NUCLEOTIDE SEQUENCE [LARGE SCALE GENOMIC DNA]</scope>
    <source>
        <strain evidence="6 7">CC-CFT640</strain>
    </source>
</reference>
<dbReference type="RefSeq" id="WP_147852658.1">
    <property type="nucleotide sequence ID" value="NZ_VDUZ01000101.1"/>
</dbReference>
<comment type="similarity">
    <text evidence="1">Belongs to the LysR transcriptional regulatory family.</text>
</comment>
<dbReference type="Pfam" id="PF00126">
    <property type="entry name" value="HTH_1"/>
    <property type="match status" value="1"/>
</dbReference>
<dbReference type="SUPFAM" id="SSF53850">
    <property type="entry name" value="Periplasmic binding protein-like II"/>
    <property type="match status" value="1"/>
</dbReference>
<evidence type="ECO:0000313" key="7">
    <source>
        <dbReference type="Proteomes" id="UP000321638"/>
    </source>
</evidence>
<sequence>MSANATALRNRLIGRARLRHLQVLVRVAELGSVKRAADAVGLTQPAVTHALTDLETLLDCKLFLRHARGMRPTPMGLALLPLARRILAGIDDSAERVAAMTDRATGVVRVCAITAAISGLLVRALPPFSRRHPDVLVRLREADPLQQAAMIADGDVDLSLCRAPDVTPEGWRFVPLMADRFAVVAGPGHPLLRCTRVGLEALRAATWLLAPVPTAARQTFDRLFADGPTPPRTSTVVSNVSAMLWAMLTQEQLLCLLPVSFARQLIDAGQVREVSLAQPLPFEPIGMLLRADDATDATHKLARFLTTFAERRQHALVTTRKRA</sequence>
<dbReference type="Gene3D" id="3.40.190.290">
    <property type="match status" value="1"/>
</dbReference>
<keyword evidence="7" id="KW-1185">Reference proteome</keyword>
<dbReference type="PANTHER" id="PTHR30419:SF8">
    <property type="entry name" value="NITROGEN ASSIMILATION TRANSCRIPTIONAL ACTIVATOR-RELATED"/>
    <property type="match status" value="1"/>
</dbReference>
<dbReference type="PROSITE" id="PS50931">
    <property type="entry name" value="HTH_LYSR"/>
    <property type="match status" value="1"/>
</dbReference>
<proteinExistence type="inferred from homology"/>
<dbReference type="SUPFAM" id="SSF46785">
    <property type="entry name" value="Winged helix' DNA-binding domain"/>
    <property type="match status" value="1"/>
</dbReference>
<name>A0A5C8P765_9HYPH</name>
<evidence type="ECO:0000256" key="4">
    <source>
        <dbReference type="ARBA" id="ARBA00023163"/>
    </source>
</evidence>
<organism evidence="6 7">
    <name type="scientific">Vineibacter terrae</name>
    <dbReference type="NCBI Taxonomy" id="2586908"/>
    <lineage>
        <taxon>Bacteria</taxon>
        <taxon>Pseudomonadati</taxon>
        <taxon>Pseudomonadota</taxon>
        <taxon>Alphaproteobacteria</taxon>
        <taxon>Hyphomicrobiales</taxon>
        <taxon>Vineibacter</taxon>
    </lineage>
</organism>
<dbReference type="Proteomes" id="UP000321638">
    <property type="component" value="Unassembled WGS sequence"/>
</dbReference>
<dbReference type="InterPro" id="IPR036388">
    <property type="entry name" value="WH-like_DNA-bd_sf"/>
</dbReference>
<gene>
    <name evidence="6" type="ORF">FHP25_40195</name>
</gene>
<dbReference type="EMBL" id="VDUZ01000101">
    <property type="protein sequence ID" value="TXL69151.1"/>
    <property type="molecule type" value="Genomic_DNA"/>
</dbReference>
<protein>
    <submittedName>
        <fullName evidence="6">LysR family transcriptional regulator</fullName>
    </submittedName>
</protein>
<evidence type="ECO:0000259" key="5">
    <source>
        <dbReference type="PROSITE" id="PS50931"/>
    </source>
</evidence>
<dbReference type="AlphaFoldDB" id="A0A5C8P765"/>
<evidence type="ECO:0000313" key="6">
    <source>
        <dbReference type="EMBL" id="TXL69151.1"/>
    </source>
</evidence>
<dbReference type="GO" id="GO:0003677">
    <property type="term" value="F:DNA binding"/>
    <property type="evidence" value="ECO:0007669"/>
    <property type="project" value="UniProtKB-KW"/>
</dbReference>
<comment type="caution">
    <text evidence="6">The sequence shown here is derived from an EMBL/GenBank/DDBJ whole genome shotgun (WGS) entry which is preliminary data.</text>
</comment>
<keyword evidence="2" id="KW-0805">Transcription regulation</keyword>
<evidence type="ECO:0000256" key="2">
    <source>
        <dbReference type="ARBA" id="ARBA00023015"/>
    </source>
</evidence>
<feature type="domain" description="HTH lysR-type" evidence="5">
    <location>
        <begin position="18"/>
        <end position="73"/>
    </location>
</feature>
<dbReference type="GO" id="GO:0003700">
    <property type="term" value="F:DNA-binding transcription factor activity"/>
    <property type="evidence" value="ECO:0007669"/>
    <property type="project" value="InterPro"/>
</dbReference>
<evidence type="ECO:0000256" key="1">
    <source>
        <dbReference type="ARBA" id="ARBA00009437"/>
    </source>
</evidence>
<dbReference type="OrthoDB" id="9806538at2"/>
<dbReference type="InterPro" id="IPR000847">
    <property type="entry name" value="LysR_HTH_N"/>
</dbReference>
<dbReference type="PANTHER" id="PTHR30419">
    <property type="entry name" value="HTH-TYPE TRANSCRIPTIONAL REGULATOR YBHD"/>
    <property type="match status" value="1"/>
</dbReference>
<dbReference type="Pfam" id="PF03466">
    <property type="entry name" value="LysR_substrate"/>
    <property type="match status" value="1"/>
</dbReference>
<dbReference type="InterPro" id="IPR050950">
    <property type="entry name" value="HTH-type_LysR_regulators"/>
</dbReference>
<keyword evidence="3" id="KW-0238">DNA-binding</keyword>
<accession>A0A5C8P765</accession>